<proteinExistence type="predicted"/>
<feature type="domain" description="SH3b" evidence="3">
    <location>
        <begin position="248"/>
        <end position="308"/>
    </location>
</feature>
<dbReference type="PROSITE" id="PS51781">
    <property type="entry name" value="SH3B"/>
    <property type="match status" value="1"/>
</dbReference>
<evidence type="ECO:0000313" key="4">
    <source>
        <dbReference type="EMBL" id="EEG50226.1"/>
    </source>
</evidence>
<evidence type="ECO:0000256" key="2">
    <source>
        <dbReference type="SAM" id="Phobius"/>
    </source>
</evidence>
<feature type="transmembrane region" description="Helical" evidence="2">
    <location>
        <begin position="21"/>
        <end position="42"/>
    </location>
</feature>
<keyword evidence="2" id="KW-1133">Transmembrane helix</keyword>
<name>C0CJ51_BLAHS</name>
<dbReference type="Pfam" id="PF08239">
    <property type="entry name" value="SH3_3"/>
    <property type="match status" value="1"/>
</dbReference>
<dbReference type="HOGENOM" id="CLU_048722_0_0_9"/>
<accession>C0CJ51</accession>
<comment type="caution">
    <text evidence="4">The sequence shown here is derived from an EMBL/GenBank/DDBJ whole genome shotgun (WGS) entry which is preliminary data.</text>
</comment>
<dbReference type="PATRIC" id="fig|476272.21.peg.3876"/>
<dbReference type="EMBL" id="ACBZ01000037">
    <property type="protein sequence ID" value="EEG50226.1"/>
    <property type="molecule type" value="Genomic_DNA"/>
</dbReference>
<reference evidence="4 5" key="2">
    <citation type="submission" date="2009-02" db="EMBL/GenBank/DDBJ databases">
        <title>Draft genome sequence of Blautia hydrogenotrophica DSM 10507 (Ruminococcus hydrogenotrophicus DSM 10507).</title>
        <authorList>
            <person name="Sudarsanam P."/>
            <person name="Ley R."/>
            <person name="Guruge J."/>
            <person name="Turnbaugh P.J."/>
            <person name="Mahowald M."/>
            <person name="Liep D."/>
            <person name="Gordon J."/>
        </authorList>
    </citation>
    <scope>NUCLEOTIDE SEQUENCE [LARGE SCALE GENOMIC DNA]</scope>
    <source>
        <strain evidence="5">DSM 10507 / JCM 14656 / S5a33</strain>
    </source>
</reference>
<feature type="compositionally biased region" description="Polar residues" evidence="1">
    <location>
        <begin position="63"/>
        <end position="75"/>
    </location>
</feature>
<keyword evidence="2" id="KW-0472">Membrane</keyword>
<dbReference type="Proteomes" id="UP000003100">
    <property type="component" value="Unassembled WGS sequence"/>
</dbReference>
<reference evidence="4 5" key="1">
    <citation type="submission" date="2009-01" db="EMBL/GenBank/DDBJ databases">
        <authorList>
            <person name="Fulton L."/>
            <person name="Clifton S."/>
            <person name="Fulton B."/>
            <person name="Xu J."/>
            <person name="Minx P."/>
            <person name="Pepin K.H."/>
            <person name="Johnson M."/>
            <person name="Bhonagiri V."/>
            <person name="Nash W.E."/>
            <person name="Mardis E.R."/>
            <person name="Wilson R.K."/>
        </authorList>
    </citation>
    <scope>NUCLEOTIDE SEQUENCE [LARGE SCALE GENOMIC DNA]</scope>
    <source>
        <strain evidence="5">DSM 10507 / JCM 14656 / S5a33</strain>
    </source>
</reference>
<feature type="region of interest" description="Disordered" evidence="1">
    <location>
        <begin position="56"/>
        <end position="90"/>
    </location>
</feature>
<keyword evidence="2" id="KW-0812">Transmembrane</keyword>
<evidence type="ECO:0000256" key="1">
    <source>
        <dbReference type="SAM" id="MobiDB-lite"/>
    </source>
</evidence>
<dbReference type="SMART" id="SM00287">
    <property type="entry name" value="SH3b"/>
    <property type="match status" value="1"/>
</dbReference>
<evidence type="ECO:0000259" key="3">
    <source>
        <dbReference type="PROSITE" id="PS51781"/>
    </source>
</evidence>
<protein>
    <recommendedName>
        <fullName evidence="3">SH3b domain-containing protein</fullName>
    </recommendedName>
</protein>
<dbReference type="AlphaFoldDB" id="C0CJ51"/>
<dbReference type="eggNOG" id="COG4991">
    <property type="taxonomic scope" value="Bacteria"/>
</dbReference>
<dbReference type="Gene3D" id="2.30.30.40">
    <property type="entry name" value="SH3 Domains"/>
    <property type="match status" value="1"/>
</dbReference>
<evidence type="ECO:0000313" key="5">
    <source>
        <dbReference type="Proteomes" id="UP000003100"/>
    </source>
</evidence>
<organism evidence="4 5">
    <name type="scientific">Blautia hydrogenotrophica (strain DSM 10507 / JCM 14656 / S5a33)</name>
    <name type="common">Ruminococcus hydrogenotrophicus</name>
    <dbReference type="NCBI Taxonomy" id="476272"/>
    <lineage>
        <taxon>Bacteria</taxon>
        <taxon>Bacillati</taxon>
        <taxon>Bacillota</taxon>
        <taxon>Clostridia</taxon>
        <taxon>Lachnospirales</taxon>
        <taxon>Lachnospiraceae</taxon>
        <taxon>Blautia</taxon>
    </lineage>
</organism>
<sequence length="308" mass="34246">MCSIHKEDKNLDNFREWLSDNLRYILLGAGVLVIIAGLFFGVRACSSAMKGDAAEVVDESTENNKGNDPSSPENSGESDEKNENANPIEKNKYPKVNALIQKYYDALGNKDVDTIRTVVDELDPTEEAKVTNAKYIDGYENLEVYTKKGIDSGEYVVYAQYDYVCTGIDTPVPALSQLYVKTESEGALKIYSKAEEDEKVQKYMDSLLKDEDVEKLVDQVQSDYTKVQEEDEELKEFLEGLGEESQSADEETMTAVEDANIRAEASSDSEVIGGVEAGGKVTRLSTEGDWVQIEYEGQTGYIYGELLE</sequence>
<gene>
    <name evidence="4" type="ORF">RUMHYD_00869</name>
</gene>
<dbReference type="InterPro" id="IPR003646">
    <property type="entry name" value="SH3-like_bac-type"/>
</dbReference>
<keyword evidence="5" id="KW-1185">Reference proteome</keyword>